<name>A0AAP0GBC6_9ASPA</name>
<dbReference type="Pfam" id="PF00646">
    <property type="entry name" value="F-box"/>
    <property type="match status" value="1"/>
</dbReference>
<protein>
    <submittedName>
        <fullName evidence="2">F-box/kelch-repeat protein</fullName>
    </submittedName>
</protein>
<dbReference type="EMBL" id="JBBWWQ010000004">
    <property type="protein sequence ID" value="KAK8949307.1"/>
    <property type="molecule type" value="Genomic_DNA"/>
</dbReference>
<dbReference type="PROSITE" id="PS50181">
    <property type="entry name" value="FBOX"/>
    <property type="match status" value="1"/>
</dbReference>
<dbReference type="InterPro" id="IPR011043">
    <property type="entry name" value="Gal_Oxase/kelch_b-propeller"/>
</dbReference>
<keyword evidence="3" id="KW-1185">Reference proteome</keyword>
<evidence type="ECO:0000313" key="3">
    <source>
        <dbReference type="Proteomes" id="UP001418222"/>
    </source>
</evidence>
<evidence type="ECO:0000259" key="1">
    <source>
        <dbReference type="PROSITE" id="PS50181"/>
    </source>
</evidence>
<accession>A0AAP0GBC6</accession>
<organism evidence="2 3">
    <name type="scientific">Platanthera zijinensis</name>
    <dbReference type="NCBI Taxonomy" id="2320716"/>
    <lineage>
        <taxon>Eukaryota</taxon>
        <taxon>Viridiplantae</taxon>
        <taxon>Streptophyta</taxon>
        <taxon>Embryophyta</taxon>
        <taxon>Tracheophyta</taxon>
        <taxon>Spermatophyta</taxon>
        <taxon>Magnoliopsida</taxon>
        <taxon>Liliopsida</taxon>
        <taxon>Asparagales</taxon>
        <taxon>Orchidaceae</taxon>
        <taxon>Orchidoideae</taxon>
        <taxon>Orchideae</taxon>
        <taxon>Orchidinae</taxon>
        <taxon>Platanthera</taxon>
    </lineage>
</organism>
<proteinExistence type="predicted"/>
<dbReference type="SMART" id="SM00256">
    <property type="entry name" value="FBOX"/>
    <property type="match status" value="1"/>
</dbReference>
<reference evidence="2 3" key="1">
    <citation type="journal article" date="2022" name="Nat. Plants">
        <title>Genomes of leafy and leafless Platanthera orchids illuminate the evolution of mycoheterotrophy.</title>
        <authorList>
            <person name="Li M.H."/>
            <person name="Liu K.W."/>
            <person name="Li Z."/>
            <person name="Lu H.C."/>
            <person name="Ye Q.L."/>
            <person name="Zhang D."/>
            <person name="Wang J.Y."/>
            <person name="Li Y.F."/>
            <person name="Zhong Z.M."/>
            <person name="Liu X."/>
            <person name="Yu X."/>
            <person name="Liu D.K."/>
            <person name="Tu X.D."/>
            <person name="Liu B."/>
            <person name="Hao Y."/>
            <person name="Liao X.Y."/>
            <person name="Jiang Y.T."/>
            <person name="Sun W.H."/>
            <person name="Chen J."/>
            <person name="Chen Y.Q."/>
            <person name="Ai Y."/>
            <person name="Zhai J.W."/>
            <person name="Wu S.S."/>
            <person name="Zhou Z."/>
            <person name="Hsiao Y.Y."/>
            <person name="Wu W.L."/>
            <person name="Chen Y.Y."/>
            <person name="Lin Y.F."/>
            <person name="Hsu J.L."/>
            <person name="Li C.Y."/>
            <person name="Wang Z.W."/>
            <person name="Zhao X."/>
            <person name="Zhong W.Y."/>
            <person name="Ma X.K."/>
            <person name="Ma L."/>
            <person name="Huang J."/>
            <person name="Chen G.Z."/>
            <person name="Huang M.Z."/>
            <person name="Huang L."/>
            <person name="Peng D.H."/>
            <person name="Luo Y.B."/>
            <person name="Zou S.Q."/>
            <person name="Chen S.P."/>
            <person name="Lan S."/>
            <person name="Tsai W.C."/>
            <person name="Van de Peer Y."/>
            <person name="Liu Z.J."/>
        </authorList>
    </citation>
    <scope>NUCLEOTIDE SEQUENCE [LARGE SCALE GENOMIC DNA]</scope>
    <source>
        <strain evidence="2">Lor287</strain>
    </source>
</reference>
<comment type="caution">
    <text evidence="2">The sequence shown here is derived from an EMBL/GenBank/DDBJ whole genome shotgun (WGS) entry which is preliminary data.</text>
</comment>
<dbReference type="InterPro" id="IPR015915">
    <property type="entry name" value="Kelch-typ_b-propeller"/>
</dbReference>
<gene>
    <name evidence="2" type="ORF">KSP39_PZI005072</name>
</gene>
<sequence>MAPSTRDRRGFTQLGKTGMVGGRRAAAAAGMEMDPAIWGRLPEHLLDRILALLHLHHLISLRSTCKRFQSLLLSPTFLSEFHSPKLRRPGAYFLLSHPQFSRRFLPVYDSAADSWRKQAISISSADHLLSSSSGLLCFSLPQQSASLLVYNLLTLSSKIISSPIQFSCPATLIASPSPSPHGYKIFLPCSSSTSFFLYDSDSRSWTNFPLFEPLLALTNSHQEPIFYNDLLYFISSEPFSVAGFNLRSGKWETDVAPPLPVDLAFVRLVSDGRGKRLFLIAGEGRDGISRSLKVWEMVTEEEEEGRRWEEVGRLPEMMCRKFVSVCYHNYSHVYCMWQEGVVCICCTTWPEVLLFKVGRGIWHWLPKCPLIKDKWSCGFRWFSFAPDLYAMV</sequence>
<dbReference type="InterPro" id="IPR001810">
    <property type="entry name" value="F-box_dom"/>
</dbReference>
<dbReference type="Gene3D" id="2.120.10.80">
    <property type="entry name" value="Kelch-type beta propeller"/>
    <property type="match status" value="1"/>
</dbReference>
<dbReference type="SUPFAM" id="SSF50965">
    <property type="entry name" value="Galactose oxidase, central domain"/>
    <property type="match status" value="1"/>
</dbReference>
<dbReference type="PANTHER" id="PTHR31672:SF12">
    <property type="entry name" value="F-BOX DOMAIN-CONTAINING PROTEIN"/>
    <property type="match status" value="1"/>
</dbReference>
<evidence type="ECO:0000313" key="2">
    <source>
        <dbReference type="EMBL" id="KAK8949307.1"/>
    </source>
</evidence>
<dbReference type="InterPro" id="IPR036047">
    <property type="entry name" value="F-box-like_dom_sf"/>
</dbReference>
<feature type="domain" description="F-box" evidence="1">
    <location>
        <begin position="35"/>
        <end position="81"/>
    </location>
</feature>
<dbReference type="Proteomes" id="UP001418222">
    <property type="component" value="Unassembled WGS sequence"/>
</dbReference>
<dbReference type="SUPFAM" id="SSF81383">
    <property type="entry name" value="F-box domain"/>
    <property type="match status" value="1"/>
</dbReference>
<dbReference type="AlphaFoldDB" id="A0AAP0GBC6"/>
<dbReference type="PANTHER" id="PTHR31672">
    <property type="entry name" value="BNACNNG10540D PROTEIN"/>
    <property type="match status" value="1"/>
</dbReference>
<dbReference type="InterPro" id="IPR050796">
    <property type="entry name" value="SCF_F-box_component"/>
</dbReference>